<sequence length="167" mass="18309">MSGYPILWLYGPPAAGKTTLAREIVRRRPEFAHLDTDQIGLCYPAPDDDPGNHRVKSANLGALWPHFRDAGARGLVVSGNLVTAGDLELYRARLDGAVLTLCRLRADPGVHKARFLGRGRFTELVELCLEEAATLDRTDFADFTLDTTRLSTTDSAALVLDRTGFAR</sequence>
<gene>
    <name evidence="1" type="ORF">A4R43_06520</name>
</gene>
<dbReference type="AlphaFoldDB" id="A0A344L2F5"/>
<keyword evidence="2" id="KW-1185">Reference proteome</keyword>
<dbReference type="RefSeq" id="WP_113691498.1">
    <property type="nucleotide sequence ID" value="NZ_CP015163.1"/>
</dbReference>
<dbReference type="EMBL" id="CP015163">
    <property type="protein sequence ID" value="AXB42229.1"/>
    <property type="molecule type" value="Genomic_DNA"/>
</dbReference>
<proteinExistence type="predicted"/>
<evidence type="ECO:0008006" key="3">
    <source>
        <dbReference type="Google" id="ProtNLM"/>
    </source>
</evidence>
<dbReference type="Proteomes" id="UP000250434">
    <property type="component" value="Chromosome"/>
</dbReference>
<dbReference type="Gene3D" id="3.40.50.300">
    <property type="entry name" value="P-loop containing nucleotide triphosphate hydrolases"/>
    <property type="match status" value="1"/>
</dbReference>
<dbReference type="KEGG" id="aab:A4R43_06520"/>
<evidence type="ECO:0000313" key="2">
    <source>
        <dbReference type="Proteomes" id="UP000250434"/>
    </source>
</evidence>
<dbReference type="SUPFAM" id="SSF52540">
    <property type="entry name" value="P-loop containing nucleoside triphosphate hydrolases"/>
    <property type="match status" value="1"/>
</dbReference>
<organism evidence="1 2">
    <name type="scientific">Amycolatopsis albispora</name>
    <dbReference type="NCBI Taxonomy" id="1804986"/>
    <lineage>
        <taxon>Bacteria</taxon>
        <taxon>Bacillati</taxon>
        <taxon>Actinomycetota</taxon>
        <taxon>Actinomycetes</taxon>
        <taxon>Pseudonocardiales</taxon>
        <taxon>Pseudonocardiaceae</taxon>
        <taxon>Amycolatopsis</taxon>
    </lineage>
</organism>
<protein>
    <recommendedName>
        <fullName evidence="3">Adenylylsulfate kinase</fullName>
    </recommendedName>
</protein>
<evidence type="ECO:0000313" key="1">
    <source>
        <dbReference type="EMBL" id="AXB42229.1"/>
    </source>
</evidence>
<name>A0A344L2F5_9PSEU</name>
<reference evidence="1 2" key="1">
    <citation type="submission" date="2016-04" db="EMBL/GenBank/DDBJ databases">
        <title>Complete genome sequence and analysis of deep-sea sediment isolate, Amycolatopsis sp. WP1.</title>
        <authorList>
            <person name="Wang H."/>
            <person name="Chen S."/>
            <person name="Wu Q."/>
        </authorList>
    </citation>
    <scope>NUCLEOTIDE SEQUENCE [LARGE SCALE GENOMIC DNA]</scope>
    <source>
        <strain evidence="1 2">WP1</strain>
    </source>
</reference>
<dbReference type="InterPro" id="IPR027417">
    <property type="entry name" value="P-loop_NTPase"/>
</dbReference>
<dbReference type="OrthoDB" id="7889077at2"/>
<accession>A0A344L2F5</accession>